<dbReference type="GO" id="GO:0043041">
    <property type="term" value="P:amino acid activation for nonribosomal peptide biosynthetic process"/>
    <property type="evidence" value="ECO:0007669"/>
    <property type="project" value="TreeGrafter"/>
</dbReference>
<name>A0A5N7JPN0_9PSED</name>
<comment type="caution">
    <text evidence="2">The sequence shown here is derived from an EMBL/GenBank/DDBJ whole genome shotgun (WGS) entry which is preliminary data.</text>
</comment>
<dbReference type="Proteomes" id="UP000325438">
    <property type="component" value="Unassembled WGS sequence"/>
</dbReference>
<dbReference type="GO" id="GO:0031177">
    <property type="term" value="F:phosphopantetheine binding"/>
    <property type="evidence" value="ECO:0007669"/>
    <property type="project" value="TreeGrafter"/>
</dbReference>
<dbReference type="InterPro" id="IPR045851">
    <property type="entry name" value="AMP-bd_C_sf"/>
</dbReference>
<dbReference type="Gene3D" id="3.30.300.30">
    <property type="match status" value="1"/>
</dbReference>
<protein>
    <submittedName>
        <fullName evidence="2">Amino acid adenylation domain-containing protein</fullName>
    </submittedName>
</protein>
<accession>A0A5N7JPN0</accession>
<dbReference type="PANTHER" id="PTHR45527">
    <property type="entry name" value="NONRIBOSOMAL PEPTIDE SYNTHETASE"/>
    <property type="match status" value="1"/>
</dbReference>
<dbReference type="InterPro" id="IPR000873">
    <property type="entry name" value="AMP-dep_synth/lig_dom"/>
</dbReference>
<dbReference type="InterPro" id="IPR042099">
    <property type="entry name" value="ANL_N_sf"/>
</dbReference>
<dbReference type="PANTHER" id="PTHR45527:SF1">
    <property type="entry name" value="FATTY ACID SYNTHASE"/>
    <property type="match status" value="1"/>
</dbReference>
<feature type="domain" description="AMP-dependent synthetase/ligase" evidence="1">
    <location>
        <begin position="48"/>
        <end position="381"/>
    </location>
</feature>
<dbReference type="Gene3D" id="3.40.50.12780">
    <property type="entry name" value="N-terminal domain of ligase-like"/>
    <property type="match status" value="1"/>
</dbReference>
<dbReference type="InterPro" id="IPR010071">
    <property type="entry name" value="AA_adenyl_dom"/>
</dbReference>
<organism evidence="2 3">
    <name type="scientific">Pseudomonas kitaguniensis</name>
    <dbReference type="NCBI Taxonomy" id="2607908"/>
    <lineage>
        <taxon>Bacteria</taxon>
        <taxon>Pseudomonadati</taxon>
        <taxon>Pseudomonadota</taxon>
        <taxon>Gammaproteobacteria</taxon>
        <taxon>Pseudomonadales</taxon>
        <taxon>Pseudomonadaceae</taxon>
        <taxon>Pseudomonas</taxon>
    </lineage>
</organism>
<dbReference type="RefSeq" id="WP_152748808.1">
    <property type="nucleotide sequence ID" value="NZ_VUBA01000029.1"/>
</dbReference>
<dbReference type="EMBL" id="VUBA01000029">
    <property type="protein sequence ID" value="MPQ83342.1"/>
    <property type="molecule type" value="Genomic_DNA"/>
</dbReference>
<sequence length="535" mass="57988">MTFSPINTQFFFLPLLAHLPAVRRVLFEQWGCGPTSQPTFDRVHHAIEMQAALAPQATAAVWAGQRISYEQLNRQANRLAVRLTELGVKRGDTVALFVERSIPMVVGLLAVLKVGAAYVPQDARIVPSLQLAMVLDALTSPVVLTLSHLVDRIPAEAADRCLRLDTFLAEELWVAQNNDQVFAATDTDDLCFVLFTSGTTGRPNGVCVSHRNVCNILLTQPGQMGMAPGRNVGQILNIGFDMAAWEILGCLAHGATLLIRGKDIAKTAAQCHVLIATPSILASLDPQQCPVMSVVAVAGEPCSQALADLWATHCAFYNGCGPTETTIVNTLHLHVPGTLLTIGQPTPNNTVYVLDEQGRACELGEIGEMWAGGIGVTAGYLNNTPLTQERYRPDPFLGGEAMMFRTRDLGRWTPDGQLEHLGRVDDQVKVRGFRVELDAVSSALEAAAGCTRAVTLKLDSRTLVAFVSPADADIDACRFQCEQRLAYYCVPLAIYAVKDFPMTARGKIDKALLLQRARERFVALAALSSEDAGRD</sequence>
<reference evidence="2 3" key="1">
    <citation type="submission" date="2019-09" db="EMBL/GenBank/DDBJ databases">
        <title>The draft genomes of Allium pathogen Pseudomonas sp.</title>
        <authorList>
            <person name="Fujikawa T."/>
            <person name="Sawada H."/>
        </authorList>
    </citation>
    <scope>NUCLEOTIDE SEQUENCE [LARGE SCALE GENOMIC DNA]</scope>
    <source>
        <strain evidence="2 3">MAFF 730085</strain>
    </source>
</reference>
<dbReference type="AlphaFoldDB" id="A0A5N7JPN0"/>
<evidence type="ECO:0000313" key="2">
    <source>
        <dbReference type="EMBL" id="MPQ83342.1"/>
    </source>
</evidence>
<evidence type="ECO:0000259" key="1">
    <source>
        <dbReference type="Pfam" id="PF00501"/>
    </source>
</evidence>
<dbReference type="GO" id="GO:0044550">
    <property type="term" value="P:secondary metabolite biosynthetic process"/>
    <property type="evidence" value="ECO:0007669"/>
    <property type="project" value="TreeGrafter"/>
</dbReference>
<dbReference type="Pfam" id="PF00501">
    <property type="entry name" value="AMP-binding"/>
    <property type="match status" value="1"/>
</dbReference>
<dbReference type="SUPFAM" id="SSF56801">
    <property type="entry name" value="Acetyl-CoA synthetase-like"/>
    <property type="match status" value="1"/>
</dbReference>
<dbReference type="GO" id="GO:0005737">
    <property type="term" value="C:cytoplasm"/>
    <property type="evidence" value="ECO:0007669"/>
    <property type="project" value="TreeGrafter"/>
</dbReference>
<proteinExistence type="predicted"/>
<evidence type="ECO:0000313" key="3">
    <source>
        <dbReference type="Proteomes" id="UP000325438"/>
    </source>
</evidence>
<gene>
    <name evidence="2" type="ORF">F0170_04665</name>
</gene>
<dbReference type="NCBIfam" id="TIGR01733">
    <property type="entry name" value="AA-adenyl-dom"/>
    <property type="match status" value="1"/>
</dbReference>